<dbReference type="KEGG" id="cak:Caul_5161"/>
<dbReference type="HOGENOM" id="CLU_1913314_0_0_5"/>
<proteinExistence type="predicted"/>
<protein>
    <submittedName>
        <fullName evidence="1">Uncharacterized protein</fullName>
    </submittedName>
</protein>
<dbReference type="EMBL" id="CP000928">
    <property type="protein sequence ID" value="ABZ74281.1"/>
    <property type="molecule type" value="Genomic_DNA"/>
</dbReference>
<sequence length="132" mass="14032">MDLTQMTEGQFLCDGARTEDVENPLAFMLAESAITGLPRAPLRALSKDYALEMIAGQPGDIVLTHHGKVVGIYLGESLAIEDDQIGKGLSTPMILAAVAARPAPTKRIVSAAGERALRKAWRVANGAPNPWP</sequence>
<dbReference type="AlphaFoldDB" id="B0T9A6"/>
<gene>
    <name evidence="1" type="ordered locus">Caul_5161</name>
</gene>
<name>B0T9A6_CAUSK</name>
<reference evidence="1" key="1">
    <citation type="submission" date="2008-01" db="EMBL/GenBank/DDBJ databases">
        <title>Complete sequence of plasmid1 pCAUL01 of Caulobacter sp. K31.</title>
        <authorList>
            <consortium name="US DOE Joint Genome Institute"/>
            <person name="Copeland A."/>
            <person name="Lucas S."/>
            <person name="Lapidus A."/>
            <person name="Barry K."/>
            <person name="Glavina del Rio T."/>
            <person name="Dalin E."/>
            <person name="Tice H."/>
            <person name="Pitluck S."/>
            <person name="Bruce D."/>
            <person name="Goodwin L."/>
            <person name="Thompson L.S."/>
            <person name="Brettin T."/>
            <person name="Detter J.C."/>
            <person name="Han C."/>
            <person name="Schmutz J."/>
            <person name="Larimer F."/>
            <person name="Land M."/>
            <person name="Hauser L."/>
            <person name="Kyrpides N."/>
            <person name="Kim E."/>
            <person name="Stephens C."/>
            <person name="Richardson P."/>
        </authorList>
    </citation>
    <scope>NUCLEOTIDE SEQUENCE [LARGE SCALE GENOMIC DNA]</scope>
    <source>
        <plasmid evidence="1">K31</plasmid>
        <plasmid evidence="1">pCAUL01</plasmid>
    </source>
</reference>
<geneLocation type="plasmid" evidence="1">
    <name>pCAUL01</name>
</geneLocation>
<evidence type="ECO:0000313" key="1">
    <source>
        <dbReference type="EMBL" id="ABZ74281.1"/>
    </source>
</evidence>
<accession>B0T9A6</accession>
<organism evidence="1">
    <name type="scientific">Caulobacter sp. (strain K31)</name>
    <dbReference type="NCBI Taxonomy" id="366602"/>
    <lineage>
        <taxon>Bacteria</taxon>
        <taxon>Pseudomonadati</taxon>
        <taxon>Pseudomonadota</taxon>
        <taxon>Alphaproteobacteria</taxon>
        <taxon>Caulobacterales</taxon>
        <taxon>Caulobacteraceae</taxon>
        <taxon>Caulobacter</taxon>
    </lineage>
</organism>
<keyword evidence="1" id="KW-0614">Plasmid</keyword>